<accession>A0A127JXF4</accession>
<dbReference type="EMBL" id="CP010951">
    <property type="protein sequence ID" value="AMO24688.1"/>
    <property type="molecule type" value="Genomic_DNA"/>
</dbReference>
<evidence type="ECO:0000313" key="2">
    <source>
        <dbReference type="Proteomes" id="UP000070433"/>
    </source>
</evidence>
<sequence length="186" mass="20783">MDTAKVTARTLEILGGHEKAWEIIDAEFAEVGRRWNQDITVIGRILRSHLFIEHYLNEHITKANPRLGSVEKARLTFAQKIALLDSTDRRLREILPGVKLLNTIRNRLAHRLNAAIGQEDAKVFLNAQYFAALRIEGAKPSKPSEDPLDILEEFARYASTALTNEFSAFGNAFSKALADVGGERAS</sequence>
<reference evidence="1 2" key="1">
    <citation type="journal article" date="2014" name="Int. J. Syst. Evol. Microbiol.">
        <title>Ramlibacter solisilvae sp. nov., isolated from forest soil, and emended description of the genus Ramlibacter.</title>
        <authorList>
            <person name="Lee H.J."/>
            <person name="Lee S.H."/>
            <person name="Lee S.S."/>
            <person name="Lee J.S."/>
            <person name="Kim Y."/>
            <person name="Kim S.C."/>
            <person name="Jeon C.O."/>
        </authorList>
    </citation>
    <scope>NUCLEOTIDE SEQUENCE [LARGE SCALE GENOMIC DNA]</scope>
    <source>
        <strain evidence="1 2">5-10</strain>
    </source>
</reference>
<dbReference type="Proteomes" id="UP000070433">
    <property type="component" value="Chromosome"/>
</dbReference>
<organism evidence="1 2">
    <name type="scientific">Ramlibacter tataouinensis</name>
    <dbReference type="NCBI Taxonomy" id="94132"/>
    <lineage>
        <taxon>Bacteria</taxon>
        <taxon>Pseudomonadati</taxon>
        <taxon>Pseudomonadota</taxon>
        <taxon>Betaproteobacteria</taxon>
        <taxon>Burkholderiales</taxon>
        <taxon>Comamonadaceae</taxon>
        <taxon>Ramlibacter</taxon>
    </lineage>
</organism>
<proteinExistence type="predicted"/>
<gene>
    <name evidence="1" type="ORF">UC35_19930</name>
</gene>
<keyword evidence="2" id="KW-1185">Reference proteome</keyword>
<dbReference type="AlphaFoldDB" id="A0A127JXF4"/>
<dbReference type="OrthoDB" id="9134235at2"/>
<dbReference type="RefSeq" id="WP_061502800.1">
    <property type="nucleotide sequence ID" value="NZ_CP010951.1"/>
</dbReference>
<evidence type="ECO:0000313" key="1">
    <source>
        <dbReference type="EMBL" id="AMO24688.1"/>
    </source>
</evidence>
<protein>
    <submittedName>
        <fullName evidence="1">Uncharacterized protein</fullName>
    </submittedName>
</protein>
<name>A0A127JXF4_9BURK</name>